<reference evidence="2" key="1">
    <citation type="journal article" date="2019" name="Int. J. Syst. Evol. Microbiol.">
        <title>The Global Catalogue of Microorganisms (GCM) 10K type strain sequencing project: providing services to taxonomists for standard genome sequencing and annotation.</title>
        <authorList>
            <consortium name="The Broad Institute Genomics Platform"/>
            <consortium name="The Broad Institute Genome Sequencing Center for Infectious Disease"/>
            <person name="Wu L."/>
            <person name="Ma J."/>
        </authorList>
    </citation>
    <scope>NUCLEOTIDE SEQUENCE [LARGE SCALE GENOMIC DNA]</scope>
    <source>
        <strain evidence="2">KCTC 52042</strain>
    </source>
</reference>
<proteinExistence type="predicted"/>
<dbReference type="EMBL" id="JBHULI010000024">
    <property type="protein sequence ID" value="MFD2532401.1"/>
    <property type="molecule type" value="Genomic_DNA"/>
</dbReference>
<dbReference type="CDD" id="cd21471">
    <property type="entry name" value="CrtC-like"/>
    <property type="match status" value="1"/>
</dbReference>
<comment type="caution">
    <text evidence="1">The sequence shown here is derived from an EMBL/GenBank/DDBJ whole genome shotgun (WGS) entry which is preliminary data.</text>
</comment>
<protein>
    <recommendedName>
        <fullName evidence="3">Hydroxyneurosporene synthase (CrtC)</fullName>
    </recommendedName>
</protein>
<evidence type="ECO:0000313" key="2">
    <source>
        <dbReference type="Proteomes" id="UP001597460"/>
    </source>
</evidence>
<dbReference type="SUPFAM" id="SSF159245">
    <property type="entry name" value="AttH-like"/>
    <property type="match status" value="1"/>
</dbReference>
<sequence length="355" mass="41857">MNISTDLDQVSPDPNKPPSGYEWWYFDGLSMDGTYGFVVIFYHDNPFSTHKIRKLEKDPCKKEFHPAISVSIYRNKKTIYYSFLEFKEDEFNWDKDGLKLSIQNNFFQYDLKGNRFSFEMKLDQELASGHKINGTVKGSGGLSPSSLINSESTDQHTWNLLLPVFDFESELMINGLDGKDHIMTEGKGYHDHNTGNEPMKESFKEWYWGRYHCKDFTLIYYLMEKHGSQQLEAWMIDAENQSVLEYLTEADWSYKTRNWFGLNSARKIELNSPQVSVNIQLKDKIDDGPFYQRFIGDSIVNYNGQVYAAQGISEYIYPENIHNKVFWPLVHMRLRYMDQAPHWVQRSSLMYPWTW</sequence>
<evidence type="ECO:0008006" key="3">
    <source>
        <dbReference type="Google" id="ProtNLM"/>
    </source>
</evidence>
<organism evidence="1 2">
    <name type="scientific">Gracilimonas halophila</name>
    <dbReference type="NCBI Taxonomy" id="1834464"/>
    <lineage>
        <taxon>Bacteria</taxon>
        <taxon>Pseudomonadati</taxon>
        <taxon>Balneolota</taxon>
        <taxon>Balneolia</taxon>
        <taxon>Balneolales</taxon>
        <taxon>Balneolaceae</taxon>
        <taxon>Gracilimonas</taxon>
    </lineage>
</organism>
<keyword evidence="2" id="KW-1185">Reference proteome</keyword>
<accession>A0ABW5JI32</accession>
<evidence type="ECO:0000313" key="1">
    <source>
        <dbReference type="EMBL" id="MFD2532401.1"/>
    </source>
</evidence>
<name>A0ABW5JI32_9BACT</name>
<dbReference type="RefSeq" id="WP_390300822.1">
    <property type="nucleotide sequence ID" value="NZ_JBHULI010000024.1"/>
</dbReference>
<gene>
    <name evidence="1" type="ORF">ACFSVN_08090</name>
</gene>
<dbReference type="Proteomes" id="UP001597460">
    <property type="component" value="Unassembled WGS sequence"/>
</dbReference>